<keyword evidence="4" id="KW-1185">Reference proteome</keyword>
<dbReference type="InterPro" id="IPR019734">
    <property type="entry name" value="TPR_rpt"/>
</dbReference>
<feature type="signal peptide" evidence="2">
    <location>
        <begin position="1"/>
        <end position="29"/>
    </location>
</feature>
<keyword evidence="1" id="KW-0802">TPR repeat</keyword>
<dbReference type="RefSeq" id="WP_014802864.1">
    <property type="nucleotide sequence ID" value="NC_018020.1"/>
</dbReference>
<sequence>MVQIKLASLRQLAGAIALAAALSTPTKIAAVSSAEWKQGLDLINAQNWSAAIEYGESLSQKYPRHHLGFYLIYVGSGNLAATNPDYWQKSTAAALKAASLEPARAAVHRAHAVWCLWNQKDYAGLVAQATRLNAGAVAQIAEHNYLLQINYLTIAYVEQGQLSTGARFYLRLASPFAEKPVIANTANAVSALVGKSAKNLPEPEKWFGFLMTVSRVAETNGYFLSPLAMLALELGDEAYRRRDFTRALQYFSGALDMNRATLAARDGFLHDELRIRQIAATWRKENPQAKGRTLRTALMLLVPETRLNLPANAAEADRFKAGDAAAASFVANKKILSIAIPENQKNFQYFSDSILALTGGEVEWKLKTIPLVGSRVTAVEFHTDPRYNRWIAQAKPQFIEPALKPSVVKQALAADATILMWPGTAKPEQVMITNGGVTEHPWVSGDESTHRALWVSEGDNMLRDGGSALFYHHEFFHLVEWGYYDRPFPKEDHQGQNRSTWPRDYTGTTEFDFYEQSYLKHVLPVDNLARMEWKSSKTWLYKKKLDKR</sequence>
<organism evidence="3 4">
    <name type="scientific">Turneriella parva (strain ATCC BAA-1111 / DSM 21527 / NCTC 11395 / H)</name>
    <name type="common">Leptospira parva</name>
    <dbReference type="NCBI Taxonomy" id="869212"/>
    <lineage>
        <taxon>Bacteria</taxon>
        <taxon>Pseudomonadati</taxon>
        <taxon>Spirochaetota</taxon>
        <taxon>Spirochaetia</taxon>
        <taxon>Leptospirales</taxon>
        <taxon>Leptospiraceae</taxon>
        <taxon>Turneriella</taxon>
    </lineage>
</organism>
<evidence type="ECO:0000313" key="4">
    <source>
        <dbReference type="Proteomes" id="UP000006048"/>
    </source>
</evidence>
<dbReference type="EMBL" id="CP002959">
    <property type="protein sequence ID" value="AFM12353.1"/>
    <property type="molecule type" value="Genomic_DNA"/>
</dbReference>
<gene>
    <name evidence="3" type="ordered locus">Turpa_1705</name>
</gene>
<evidence type="ECO:0000313" key="3">
    <source>
        <dbReference type="EMBL" id="AFM12353.1"/>
    </source>
</evidence>
<dbReference type="OrthoDB" id="315933at2"/>
<feature type="repeat" description="TPR" evidence="1">
    <location>
        <begin position="228"/>
        <end position="261"/>
    </location>
</feature>
<dbReference type="AlphaFoldDB" id="I4B4Z6"/>
<name>I4B4Z6_TURPD</name>
<dbReference type="HOGENOM" id="CLU_514621_0_0_12"/>
<proteinExistence type="predicted"/>
<dbReference type="PATRIC" id="fig|869212.3.peg.1700"/>
<dbReference type="PROSITE" id="PS50005">
    <property type="entry name" value="TPR"/>
    <property type="match status" value="1"/>
</dbReference>
<dbReference type="Proteomes" id="UP000006048">
    <property type="component" value="Chromosome"/>
</dbReference>
<feature type="chain" id="PRO_5003685898" evidence="2">
    <location>
        <begin position="30"/>
        <end position="548"/>
    </location>
</feature>
<keyword evidence="2" id="KW-0732">Signal</keyword>
<reference evidence="3 4" key="1">
    <citation type="submission" date="2012-06" db="EMBL/GenBank/DDBJ databases">
        <title>The complete chromosome of genome of Turneriella parva DSM 21527.</title>
        <authorList>
            <consortium name="US DOE Joint Genome Institute (JGI-PGF)"/>
            <person name="Lucas S."/>
            <person name="Han J."/>
            <person name="Lapidus A."/>
            <person name="Bruce D."/>
            <person name="Goodwin L."/>
            <person name="Pitluck S."/>
            <person name="Peters L."/>
            <person name="Kyrpides N."/>
            <person name="Mavromatis K."/>
            <person name="Ivanova N."/>
            <person name="Mikhailova N."/>
            <person name="Chertkov O."/>
            <person name="Detter J.C."/>
            <person name="Tapia R."/>
            <person name="Han C."/>
            <person name="Land M."/>
            <person name="Hauser L."/>
            <person name="Markowitz V."/>
            <person name="Cheng J.-F."/>
            <person name="Hugenholtz P."/>
            <person name="Woyke T."/>
            <person name="Wu D."/>
            <person name="Gronow S."/>
            <person name="Wellnitz S."/>
            <person name="Brambilla E."/>
            <person name="Klenk H.-P."/>
            <person name="Eisen J.A."/>
        </authorList>
    </citation>
    <scope>NUCLEOTIDE SEQUENCE [LARGE SCALE GENOMIC DNA]</scope>
    <source>
        <strain evidence="4">ATCC BAA-1111 / DSM 21527 / NCTC 11395 / H</strain>
    </source>
</reference>
<protein>
    <submittedName>
        <fullName evidence="3">Uncharacterized protein</fullName>
    </submittedName>
</protein>
<evidence type="ECO:0000256" key="1">
    <source>
        <dbReference type="PROSITE-ProRule" id="PRU00339"/>
    </source>
</evidence>
<evidence type="ECO:0000256" key="2">
    <source>
        <dbReference type="SAM" id="SignalP"/>
    </source>
</evidence>
<accession>I4B4Z6</accession>
<dbReference type="KEGG" id="tpx:Turpa_1705"/>
<dbReference type="STRING" id="869212.Turpa_1705"/>